<dbReference type="Pfam" id="PF14341">
    <property type="entry name" value="PilX_N"/>
    <property type="match status" value="1"/>
</dbReference>
<comment type="caution">
    <text evidence="4">The sequence shown here is derived from an EMBL/GenBank/DDBJ whole genome shotgun (WGS) entry which is preliminary data.</text>
</comment>
<keyword evidence="1" id="KW-1133">Transmembrane helix</keyword>
<dbReference type="InterPro" id="IPR025746">
    <property type="entry name" value="PilX_N_dom"/>
</dbReference>
<keyword evidence="1" id="KW-0812">Transmembrane</keyword>
<dbReference type="EMBL" id="WFLI01000022">
    <property type="protein sequence ID" value="KAB8063479.1"/>
    <property type="molecule type" value="Genomic_DNA"/>
</dbReference>
<evidence type="ECO:0000313" key="5">
    <source>
        <dbReference type="Proteomes" id="UP000468717"/>
    </source>
</evidence>
<feature type="domain" description="Type 4 fimbrial biogenesis protein PilX N-terminal" evidence="3">
    <location>
        <begin position="20"/>
        <end position="66"/>
    </location>
</feature>
<evidence type="ECO:0000256" key="1">
    <source>
        <dbReference type="SAM" id="Phobius"/>
    </source>
</evidence>
<organism evidence="4 5">
    <name type="scientific">Janthinobacterium violaceinigrum</name>
    <dbReference type="NCBI Taxonomy" id="2654252"/>
    <lineage>
        <taxon>Bacteria</taxon>
        <taxon>Pseudomonadati</taxon>
        <taxon>Pseudomonadota</taxon>
        <taxon>Betaproteobacteria</taxon>
        <taxon>Burkholderiales</taxon>
        <taxon>Oxalobacteraceae</taxon>
        <taxon>Janthinobacterium</taxon>
    </lineage>
</organism>
<accession>A0A6I1I1Q7</accession>
<gene>
    <name evidence="4" type="ORF">GCN75_18125</name>
</gene>
<keyword evidence="1" id="KW-0472">Membrane</keyword>
<proteinExistence type="predicted"/>
<evidence type="ECO:0000313" key="4">
    <source>
        <dbReference type="EMBL" id="KAB8063479.1"/>
    </source>
</evidence>
<dbReference type="Proteomes" id="UP000468717">
    <property type="component" value="Unassembled WGS sequence"/>
</dbReference>
<protein>
    <submittedName>
        <fullName evidence="4">Pilus assembly protein PilX</fullName>
    </submittedName>
</protein>
<keyword evidence="5" id="KW-1185">Reference proteome</keyword>
<evidence type="ECO:0000259" key="3">
    <source>
        <dbReference type="Pfam" id="PF14341"/>
    </source>
</evidence>
<name>A0A6I1I1Q7_9BURK</name>
<evidence type="ECO:0000259" key="2">
    <source>
        <dbReference type="Pfam" id="PF13681"/>
    </source>
</evidence>
<reference evidence="4 5" key="1">
    <citation type="submission" date="2019-10" db="EMBL/GenBank/DDBJ databases">
        <title>Three novel species isolated from a subtropical stream in China.</title>
        <authorList>
            <person name="Lu H."/>
        </authorList>
    </citation>
    <scope>NUCLEOTIDE SEQUENCE [LARGE SCALE GENOMIC DNA]</scope>
    <source>
        <strain evidence="4 5">FT13W</strain>
    </source>
</reference>
<sequence>MAGAGVRGCLPGCAAGARRRGATLVYVLCLLVIILLLGISAAQMALQGEKAARGERDRQIAFQAAEEALVDAQNDIEGLPGAPGRSSLFAPDSAAGFEAGCGEGGALGLCLPAPPDAPALWLSMDLDGAEGASGSRTVPYGQFTGAIMQTGQGFLPSRLPRYLIELLPFHPPGAQAAAVAGSLATESYVYRITAIGFGAQESTQVVLQSYYRKQAAGAGP</sequence>
<dbReference type="AlphaFoldDB" id="A0A6I1I1Q7"/>
<dbReference type="Pfam" id="PF13681">
    <property type="entry name" value="PilX"/>
    <property type="match status" value="1"/>
</dbReference>
<feature type="domain" description="PilX/PilW C-terminal" evidence="2">
    <location>
        <begin position="108"/>
        <end position="213"/>
    </location>
</feature>
<dbReference type="RefSeq" id="WP_152283748.1">
    <property type="nucleotide sequence ID" value="NZ_WFLI01000022.1"/>
</dbReference>
<dbReference type="InterPro" id="IPR025205">
    <property type="entry name" value="PilX/PilW_C"/>
</dbReference>
<feature type="transmembrane region" description="Helical" evidence="1">
    <location>
        <begin position="24"/>
        <end position="46"/>
    </location>
</feature>